<feature type="domain" description="ADAM cysteine-rich" evidence="1">
    <location>
        <begin position="32"/>
        <end position="161"/>
    </location>
</feature>
<dbReference type="PANTHER" id="PTHR11905:SF237">
    <property type="entry name" value="MIND-MELD, ISOFORM J"/>
    <property type="match status" value="1"/>
</dbReference>
<organism evidence="2 3">
    <name type="scientific">Sarcoptes scabiei</name>
    <name type="common">Itch mite</name>
    <name type="synonym">Acarus scabiei</name>
    <dbReference type="NCBI Taxonomy" id="52283"/>
    <lineage>
        <taxon>Eukaryota</taxon>
        <taxon>Metazoa</taxon>
        <taxon>Ecdysozoa</taxon>
        <taxon>Arthropoda</taxon>
        <taxon>Chelicerata</taxon>
        <taxon>Arachnida</taxon>
        <taxon>Acari</taxon>
        <taxon>Acariformes</taxon>
        <taxon>Sarcoptiformes</taxon>
        <taxon>Astigmata</taxon>
        <taxon>Psoroptidia</taxon>
        <taxon>Sarcoptoidea</taxon>
        <taxon>Sarcoptidae</taxon>
        <taxon>Sarcoptinae</taxon>
        <taxon>Sarcoptes</taxon>
    </lineage>
</organism>
<sequence>MGHVCRAATDECDLPERCDGRNGECPPDVFKQNGQVCKEGAGFCYNGECPTLDRQCSILWGENSKASESICYKQFNAQGTIRGNCGMDTNGNHLKCTEDFVSLHRYHRNLMCGSLQCQFGNQVPLFKAKDQEYSRTLVYTGGAEFECKVASGSIRDDIVNMDLHKSNLYFDGSKFTIELLRE</sequence>
<comment type="caution">
    <text evidence="2">The sequence shown here is derived from an EMBL/GenBank/DDBJ whole genome shotgun (WGS) entry which is preliminary data.</text>
</comment>
<dbReference type="SMART" id="SM00608">
    <property type="entry name" value="ACR"/>
    <property type="match status" value="1"/>
</dbReference>
<dbReference type="InterPro" id="IPR006586">
    <property type="entry name" value="ADAM_Cys-rich"/>
</dbReference>
<proteinExistence type="predicted"/>
<dbReference type="AlphaFoldDB" id="A0A132ADS7"/>
<dbReference type="InterPro" id="IPR036436">
    <property type="entry name" value="Disintegrin_dom_sf"/>
</dbReference>
<evidence type="ECO:0000259" key="1">
    <source>
        <dbReference type="SMART" id="SM00608"/>
    </source>
</evidence>
<dbReference type="OrthoDB" id="5951731at2759"/>
<reference evidence="2 3" key="1">
    <citation type="journal article" date="2015" name="Parasit. Vectors">
        <title>Draft genome of the scabies mite.</title>
        <authorList>
            <person name="Rider S.D.Jr."/>
            <person name="Morgan M.S."/>
            <person name="Arlian L.G."/>
        </authorList>
    </citation>
    <scope>NUCLEOTIDE SEQUENCE [LARGE SCALE GENOMIC DNA]</scope>
    <source>
        <strain evidence="2">Arlian Lab</strain>
    </source>
</reference>
<dbReference type="SUPFAM" id="SSF57552">
    <property type="entry name" value="Blood coagulation inhibitor (disintegrin)"/>
    <property type="match status" value="1"/>
</dbReference>
<name>A0A132ADS7_SARSC</name>
<dbReference type="PANTHER" id="PTHR11905">
    <property type="entry name" value="ADAM A DISINTEGRIN AND METALLOPROTEASE DOMAIN"/>
    <property type="match status" value="1"/>
</dbReference>
<accession>A0A132ADS7</accession>
<protein>
    <submittedName>
        <fullName evidence="2">Mind-meld-like protein</fullName>
    </submittedName>
</protein>
<gene>
    <name evidence="2" type="ORF">QR98_0076070</name>
</gene>
<evidence type="ECO:0000313" key="2">
    <source>
        <dbReference type="EMBL" id="KPM09077.1"/>
    </source>
</evidence>
<dbReference type="Pfam" id="PF08516">
    <property type="entry name" value="ADAM_CR"/>
    <property type="match status" value="1"/>
</dbReference>
<dbReference type="Proteomes" id="UP000616769">
    <property type="component" value="Unassembled WGS sequence"/>
</dbReference>
<dbReference type="Gene3D" id="4.10.70.10">
    <property type="entry name" value="Disintegrin domain"/>
    <property type="match status" value="1"/>
</dbReference>
<evidence type="ECO:0000313" key="3">
    <source>
        <dbReference type="Proteomes" id="UP000616769"/>
    </source>
</evidence>
<dbReference type="VEuPathDB" id="VectorBase:SSCA010021"/>
<dbReference type="EMBL" id="JXLN01013092">
    <property type="protein sequence ID" value="KPM09077.1"/>
    <property type="molecule type" value="Genomic_DNA"/>
</dbReference>